<dbReference type="RefSeq" id="WP_344154412.1">
    <property type="nucleotide sequence ID" value="NZ_BAAANF010000016.1"/>
</dbReference>
<dbReference type="EMBL" id="BAAANF010000016">
    <property type="protein sequence ID" value="GAA1692286.1"/>
    <property type="molecule type" value="Genomic_DNA"/>
</dbReference>
<evidence type="ECO:0000256" key="1">
    <source>
        <dbReference type="SAM" id="MobiDB-lite"/>
    </source>
</evidence>
<accession>A0ABN2HRH9</accession>
<gene>
    <name evidence="2" type="ORF">GCM10009745_42010</name>
</gene>
<sequence length="146" mass="16298">MTEHPGEQFPPDVDPDVEPDYTPEQGEEPPAEPDYDAEPGSQNLEYGEESQEQAEPEYDPEPARVDPAEVEFGPEFAREPAEQHEQPFEAESAADDSGHPLVDEVMSRLDDLREKPVGEHAEVYADLHERLQTALVEADSDQGDSR</sequence>
<protein>
    <submittedName>
        <fullName evidence="2">Uncharacterized protein</fullName>
    </submittedName>
</protein>
<organism evidence="2 3">
    <name type="scientific">Kribbella yunnanensis</name>
    <dbReference type="NCBI Taxonomy" id="190194"/>
    <lineage>
        <taxon>Bacteria</taxon>
        <taxon>Bacillati</taxon>
        <taxon>Actinomycetota</taxon>
        <taxon>Actinomycetes</taxon>
        <taxon>Propionibacteriales</taxon>
        <taxon>Kribbellaceae</taxon>
        <taxon>Kribbella</taxon>
    </lineage>
</organism>
<feature type="compositionally biased region" description="Acidic residues" evidence="1">
    <location>
        <begin position="46"/>
        <end position="60"/>
    </location>
</feature>
<feature type="region of interest" description="Disordered" evidence="1">
    <location>
        <begin position="1"/>
        <end position="103"/>
    </location>
</feature>
<comment type="caution">
    <text evidence="2">The sequence shown here is derived from an EMBL/GenBank/DDBJ whole genome shotgun (WGS) entry which is preliminary data.</text>
</comment>
<proteinExistence type="predicted"/>
<dbReference type="Proteomes" id="UP001500280">
    <property type="component" value="Unassembled WGS sequence"/>
</dbReference>
<feature type="compositionally biased region" description="Acidic residues" evidence="1">
    <location>
        <begin position="13"/>
        <end position="37"/>
    </location>
</feature>
<reference evidence="2 3" key="1">
    <citation type="journal article" date="2019" name="Int. J. Syst. Evol. Microbiol.">
        <title>The Global Catalogue of Microorganisms (GCM) 10K type strain sequencing project: providing services to taxonomists for standard genome sequencing and annotation.</title>
        <authorList>
            <consortium name="The Broad Institute Genomics Platform"/>
            <consortium name="The Broad Institute Genome Sequencing Center for Infectious Disease"/>
            <person name="Wu L."/>
            <person name="Ma J."/>
        </authorList>
    </citation>
    <scope>NUCLEOTIDE SEQUENCE [LARGE SCALE GENOMIC DNA]</scope>
    <source>
        <strain evidence="2 3">JCM 14307</strain>
    </source>
</reference>
<name>A0ABN2HRH9_9ACTN</name>
<evidence type="ECO:0000313" key="3">
    <source>
        <dbReference type="Proteomes" id="UP001500280"/>
    </source>
</evidence>
<keyword evidence="3" id="KW-1185">Reference proteome</keyword>
<evidence type="ECO:0000313" key="2">
    <source>
        <dbReference type="EMBL" id="GAA1692286.1"/>
    </source>
</evidence>
<feature type="compositionally biased region" description="Basic and acidic residues" evidence="1">
    <location>
        <begin position="76"/>
        <end position="87"/>
    </location>
</feature>